<accession>A0AAE9YP81</accession>
<organism evidence="2 3">
    <name type="scientific">Thalassomonas actiniarum</name>
    <dbReference type="NCBI Taxonomy" id="485447"/>
    <lineage>
        <taxon>Bacteria</taxon>
        <taxon>Pseudomonadati</taxon>
        <taxon>Pseudomonadota</taxon>
        <taxon>Gammaproteobacteria</taxon>
        <taxon>Alteromonadales</taxon>
        <taxon>Colwelliaceae</taxon>
        <taxon>Thalassomonas</taxon>
    </lineage>
</organism>
<proteinExistence type="predicted"/>
<dbReference type="KEGG" id="tact:SG35_017165"/>
<keyword evidence="3" id="KW-1185">Reference proteome</keyword>
<evidence type="ECO:0000313" key="3">
    <source>
        <dbReference type="Proteomes" id="UP000032568"/>
    </source>
</evidence>
<dbReference type="EMBL" id="CP059735">
    <property type="protein sequence ID" value="WDD97082.1"/>
    <property type="molecule type" value="Genomic_DNA"/>
</dbReference>
<reference evidence="2 3" key="2">
    <citation type="journal article" date="2022" name="Mar. Drugs">
        <title>Bioassay-Guided Fractionation Leads to the Detection of Cholic Acid Generated by the Rare Thalassomonas sp.</title>
        <authorList>
            <person name="Pheiffer F."/>
            <person name="Schneider Y.K."/>
            <person name="Hansen E.H."/>
            <person name="Andersen J.H."/>
            <person name="Isaksson J."/>
            <person name="Busche T."/>
            <person name="R C."/>
            <person name="Kalinowski J."/>
            <person name="Zyl L.V."/>
            <person name="Trindade M."/>
        </authorList>
    </citation>
    <scope>NUCLEOTIDE SEQUENCE [LARGE SCALE GENOMIC DNA]</scope>
    <source>
        <strain evidence="2 3">A5K-106</strain>
    </source>
</reference>
<dbReference type="InterPro" id="IPR001638">
    <property type="entry name" value="Solute-binding_3/MltF_N"/>
</dbReference>
<dbReference type="Pfam" id="PF00497">
    <property type="entry name" value="SBP_bac_3"/>
    <property type="match status" value="1"/>
</dbReference>
<evidence type="ECO:0000259" key="1">
    <source>
        <dbReference type="Pfam" id="PF00497"/>
    </source>
</evidence>
<evidence type="ECO:0000313" key="2">
    <source>
        <dbReference type="EMBL" id="WDD97082.1"/>
    </source>
</evidence>
<sequence>MTGQAIKSAKAKNKSGYRPLLLLLLIFSPLCLSEKFLSIGLPEDGYAPFIILKDNKPKGILIEPLQLAAEKLGITLKYTYMPEKRSVDMLDKYQIDARMESRRWVDNPGDYLWSEAIADLEDVLVYHRDAKPGFDPDQALDGAHIVTHLGYSYPDLQPLFEQGVIFRQDFSSEFAMLSTLVRLVEGVNRTAVMNKQVALWLIKSSPKLQNRFVFSRRIVGSAPLQFQFAKTDRLSAMVKELNRELKKLKADGSLEAIAASILEE</sequence>
<dbReference type="Gene3D" id="3.40.190.10">
    <property type="entry name" value="Periplasmic binding protein-like II"/>
    <property type="match status" value="2"/>
</dbReference>
<name>A0AAE9YP81_9GAMM</name>
<dbReference type="SUPFAM" id="SSF53850">
    <property type="entry name" value="Periplasmic binding protein-like II"/>
    <property type="match status" value="1"/>
</dbReference>
<protein>
    <submittedName>
        <fullName evidence="2">Transporter substrate-binding domain-containing protein</fullName>
    </submittedName>
</protein>
<dbReference type="Proteomes" id="UP000032568">
    <property type="component" value="Chromosome"/>
</dbReference>
<feature type="domain" description="Solute-binding protein family 3/N-terminal" evidence="1">
    <location>
        <begin position="43"/>
        <end position="259"/>
    </location>
</feature>
<dbReference type="RefSeq" id="WP_044831702.1">
    <property type="nucleotide sequence ID" value="NZ_CP059735.1"/>
</dbReference>
<dbReference type="AlphaFoldDB" id="A0AAE9YP81"/>
<gene>
    <name evidence="2" type="ORF">SG35_017165</name>
</gene>
<reference evidence="2 3" key="1">
    <citation type="journal article" date="2015" name="Genome Announc.">
        <title>Draft Genome Sequences of Marine Isolates of Thalassomonas viridans and Thalassomonas actiniarum.</title>
        <authorList>
            <person name="Olonade I."/>
            <person name="van Zyl L.J."/>
            <person name="Trindade M."/>
        </authorList>
    </citation>
    <scope>NUCLEOTIDE SEQUENCE [LARGE SCALE GENOMIC DNA]</scope>
    <source>
        <strain evidence="2 3">A5K-106</strain>
    </source>
</reference>